<evidence type="ECO:0000313" key="2">
    <source>
        <dbReference type="EMBL" id="AVZ74787.1"/>
    </source>
</evidence>
<accession>A0A2R4T6R1</accession>
<reference evidence="2 3" key="1">
    <citation type="submission" date="2018-01" db="EMBL/GenBank/DDBJ databases">
        <title>Complete genome sequence of Streptomyces lunaelactis MM109T, a Ferroverdin A producer isolated from cave moonmilk deposits.</title>
        <authorList>
            <person name="Naome A."/>
            <person name="Martinet L."/>
            <person name="Maciejewska M."/>
            <person name="Anderssen S."/>
            <person name="Adam D."/>
            <person name="Tenconi E."/>
            <person name="Deflandre B."/>
            <person name="Arguelles-Arias A."/>
            <person name="Calusinska M."/>
            <person name="Copieters W."/>
            <person name="Karim L."/>
            <person name="Hanikenne M."/>
            <person name="Baurain D."/>
            <person name="van Wezel G."/>
            <person name="Smargiasso N."/>
            <person name="de Pauw E."/>
            <person name="Delfosse P."/>
            <person name="Rigali S."/>
        </authorList>
    </citation>
    <scope>NUCLEOTIDE SEQUENCE [LARGE SCALE GENOMIC DNA]</scope>
    <source>
        <strain evidence="2 3">MM109</strain>
    </source>
</reference>
<name>A0A2R4T6R1_9ACTN</name>
<protein>
    <recommendedName>
        <fullName evidence="4">GAP family protein</fullName>
    </recommendedName>
</protein>
<dbReference type="KEGG" id="slk:SLUN_24045"/>
<evidence type="ECO:0000256" key="1">
    <source>
        <dbReference type="SAM" id="Phobius"/>
    </source>
</evidence>
<dbReference type="RefSeq" id="WP_108151554.1">
    <property type="nucleotide sequence ID" value="NZ_CP026304.1"/>
</dbReference>
<keyword evidence="1" id="KW-0812">Transmembrane</keyword>
<proteinExistence type="predicted"/>
<evidence type="ECO:0008006" key="4">
    <source>
        <dbReference type="Google" id="ProtNLM"/>
    </source>
</evidence>
<feature type="transmembrane region" description="Helical" evidence="1">
    <location>
        <begin position="189"/>
        <end position="209"/>
    </location>
</feature>
<dbReference type="GeneID" id="55658323"/>
<dbReference type="Proteomes" id="UP000244201">
    <property type="component" value="Chromosome"/>
</dbReference>
<keyword evidence="1" id="KW-1133">Transmembrane helix</keyword>
<organism evidence="2 3">
    <name type="scientific">Streptomyces lunaelactis</name>
    <dbReference type="NCBI Taxonomy" id="1535768"/>
    <lineage>
        <taxon>Bacteria</taxon>
        <taxon>Bacillati</taxon>
        <taxon>Actinomycetota</taxon>
        <taxon>Actinomycetes</taxon>
        <taxon>Kitasatosporales</taxon>
        <taxon>Streptomycetaceae</taxon>
        <taxon>Streptomyces</taxon>
    </lineage>
</organism>
<sequence>MTLDLILIGLAITLEPFPVMAFIVVLSAHKGVRKGVAFILSWLACLVLVIACVLLFTGGTPPKAHSAPSTASLAVKLAIGVGLIAYGVYRRRRTDRPRRDRASPAKGDVSAWTAAGLAVLLQPWGLVAAGATTVMKADLSQAASWLTLMLYCLLATSSLLAMELYATFRPGAAQARLDSLRTWMTDHQDQAIVTLSLLLGFWLVGRSIYELV</sequence>
<feature type="transmembrane region" description="Helical" evidence="1">
    <location>
        <begin position="6"/>
        <end position="28"/>
    </location>
</feature>
<feature type="transmembrane region" description="Helical" evidence="1">
    <location>
        <begin position="109"/>
        <end position="131"/>
    </location>
</feature>
<dbReference type="AlphaFoldDB" id="A0A2R4T6R1"/>
<feature type="transmembrane region" description="Helical" evidence="1">
    <location>
        <begin position="35"/>
        <end position="57"/>
    </location>
</feature>
<feature type="transmembrane region" description="Helical" evidence="1">
    <location>
        <begin position="143"/>
        <end position="168"/>
    </location>
</feature>
<dbReference type="EMBL" id="CP026304">
    <property type="protein sequence ID" value="AVZ74787.1"/>
    <property type="molecule type" value="Genomic_DNA"/>
</dbReference>
<keyword evidence="3" id="KW-1185">Reference proteome</keyword>
<dbReference type="Pfam" id="PF11139">
    <property type="entry name" value="SfLAP"/>
    <property type="match status" value="1"/>
</dbReference>
<dbReference type="InterPro" id="IPR021315">
    <property type="entry name" value="Gap/Sap"/>
</dbReference>
<dbReference type="OrthoDB" id="3871948at2"/>
<evidence type="ECO:0000313" key="3">
    <source>
        <dbReference type="Proteomes" id="UP000244201"/>
    </source>
</evidence>
<keyword evidence="1" id="KW-0472">Membrane</keyword>
<gene>
    <name evidence="2" type="ORF">SLUN_24045</name>
</gene>
<feature type="transmembrane region" description="Helical" evidence="1">
    <location>
        <begin position="69"/>
        <end position="89"/>
    </location>
</feature>